<name>A0ABN1L506_9GAMM</name>
<gene>
    <name evidence="2" type="ORF">GCM10009111_11120</name>
</gene>
<organism evidence="2 3">
    <name type="scientific">Colwellia asteriadis</name>
    <dbReference type="NCBI Taxonomy" id="517723"/>
    <lineage>
        <taxon>Bacteria</taxon>
        <taxon>Pseudomonadati</taxon>
        <taxon>Pseudomonadota</taxon>
        <taxon>Gammaproteobacteria</taxon>
        <taxon>Alteromonadales</taxon>
        <taxon>Colwelliaceae</taxon>
        <taxon>Colwellia</taxon>
    </lineage>
</organism>
<dbReference type="RefSeq" id="WP_343815985.1">
    <property type="nucleotide sequence ID" value="NZ_BAAAFA010000003.1"/>
</dbReference>
<protein>
    <submittedName>
        <fullName evidence="2">Uncharacterized protein</fullName>
    </submittedName>
</protein>
<dbReference type="EMBL" id="BAAAFA010000003">
    <property type="protein sequence ID" value="GAA0814362.1"/>
    <property type="molecule type" value="Genomic_DNA"/>
</dbReference>
<keyword evidence="3" id="KW-1185">Reference proteome</keyword>
<keyword evidence="1" id="KW-0812">Transmembrane</keyword>
<keyword evidence="1" id="KW-1133">Transmembrane helix</keyword>
<sequence>MVFIELFGAVISGAVLGGLAYFLVTAGVLQLTEQIDLLSPAVLSVMLFGLLIGWKFDYSLTVFFANTTSEVTNVQSAVSSITDRLRYVFLIIGYILGTKVSYWSVSK</sequence>
<evidence type="ECO:0000313" key="3">
    <source>
        <dbReference type="Proteomes" id="UP001500021"/>
    </source>
</evidence>
<dbReference type="Proteomes" id="UP001500021">
    <property type="component" value="Unassembled WGS sequence"/>
</dbReference>
<accession>A0ABN1L506</accession>
<feature type="transmembrane region" description="Helical" evidence="1">
    <location>
        <begin position="41"/>
        <end position="65"/>
    </location>
</feature>
<feature type="transmembrane region" description="Helical" evidence="1">
    <location>
        <begin position="85"/>
        <end position="105"/>
    </location>
</feature>
<comment type="caution">
    <text evidence="2">The sequence shown here is derived from an EMBL/GenBank/DDBJ whole genome shotgun (WGS) entry which is preliminary data.</text>
</comment>
<reference evidence="3" key="1">
    <citation type="journal article" date="2019" name="Int. J. Syst. Evol. Microbiol.">
        <title>The Global Catalogue of Microorganisms (GCM) 10K type strain sequencing project: providing services to taxonomists for standard genome sequencing and annotation.</title>
        <authorList>
            <consortium name="The Broad Institute Genomics Platform"/>
            <consortium name="The Broad Institute Genome Sequencing Center for Infectious Disease"/>
            <person name="Wu L."/>
            <person name="Ma J."/>
        </authorList>
    </citation>
    <scope>NUCLEOTIDE SEQUENCE [LARGE SCALE GENOMIC DNA]</scope>
    <source>
        <strain evidence="3">JCM 15608</strain>
    </source>
</reference>
<evidence type="ECO:0000256" key="1">
    <source>
        <dbReference type="SAM" id="Phobius"/>
    </source>
</evidence>
<feature type="transmembrane region" description="Helical" evidence="1">
    <location>
        <begin position="6"/>
        <end position="29"/>
    </location>
</feature>
<keyword evidence="1" id="KW-0472">Membrane</keyword>
<proteinExistence type="predicted"/>
<evidence type="ECO:0000313" key="2">
    <source>
        <dbReference type="EMBL" id="GAA0814362.1"/>
    </source>
</evidence>